<organism evidence="2 3">
    <name type="scientific">Pseudolactococcus chungangensis</name>
    <dbReference type="NCBI Taxonomy" id="451457"/>
    <lineage>
        <taxon>Bacteria</taxon>
        <taxon>Bacillati</taxon>
        <taxon>Bacillota</taxon>
        <taxon>Bacilli</taxon>
        <taxon>Lactobacillales</taxon>
        <taxon>Streptococcaceae</taxon>
        <taxon>Pseudolactococcus</taxon>
    </lineage>
</organism>
<protein>
    <submittedName>
        <fullName evidence="2">Uncharacterized protein</fullName>
    </submittedName>
</protein>
<dbReference type="EMBL" id="JAAYVO010000109">
    <property type="protein sequence ID" value="NLH35928.1"/>
    <property type="molecule type" value="Genomic_DNA"/>
</dbReference>
<sequence>MDVNGLVDKINAWYPIVVSVGGAILVIVLAYRGYQWGTASDPQEEKQAQKGVKNVAIGGGIMILAAVIWGFIKSTFGG</sequence>
<name>A0A847J2P5_9LACT</name>
<comment type="caution">
    <text evidence="2">The sequence shown here is derived from an EMBL/GenBank/DDBJ whole genome shotgun (WGS) entry which is preliminary data.</text>
</comment>
<evidence type="ECO:0000256" key="1">
    <source>
        <dbReference type="SAM" id="Phobius"/>
    </source>
</evidence>
<evidence type="ECO:0000313" key="3">
    <source>
        <dbReference type="Proteomes" id="UP000559962"/>
    </source>
</evidence>
<evidence type="ECO:0000313" key="2">
    <source>
        <dbReference type="EMBL" id="NLH35928.1"/>
    </source>
</evidence>
<dbReference type="InterPro" id="IPR043993">
    <property type="entry name" value="T4SS_pilin"/>
</dbReference>
<gene>
    <name evidence="2" type="ORF">GX453_07940</name>
</gene>
<dbReference type="AlphaFoldDB" id="A0A847J2P5"/>
<keyword evidence="1" id="KW-1133">Transmembrane helix</keyword>
<feature type="transmembrane region" description="Helical" evidence="1">
    <location>
        <begin position="12"/>
        <end position="31"/>
    </location>
</feature>
<feature type="transmembrane region" description="Helical" evidence="1">
    <location>
        <begin position="52"/>
        <end position="72"/>
    </location>
</feature>
<keyword evidence="1" id="KW-0472">Membrane</keyword>
<dbReference type="Proteomes" id="UP000559962">
    <property type="component" value="Unassembled WGS sequence"/>
</dbReference>
<accession>A0A847J2P5</accession>
<proteinExistence type="predicted"/>
<dbReference type="Pfam" id="PF18895">
    <property type="entry name" value="T4SS_pilin"/>
    <property type="match status" value="1"/>
</dbReference>
<keyword evidence="1" id="KW-0812">Transmembrane</keyword>
<reference evidence="2 3" key="1">
    <citation type="journal article" date="2020" name="Biotechnol. Biofuels">
        <title>New insights from the biogas microbiome by comprehensive genome-resolved metagenomics of nearly 1600 species originating from multiple anaerobic digesters.</title>
        <authorList>
            <person name="Campanaro S."/>
            <person name="Treu L."/>
            <person name="Rodriguez-R L.M."/>
            <person name="Kovalovszki A."/>
            <person name="Ziels R.M."/>
            <person name="Maus I."/>
            <person name="Zhu X."/>
            <person name="Kougias P.G."/>
            <person name="Basile A."/>
            <person name="Luo G."/>
            <person name="Schluter A."/>
            <person name="Konstantinidis K.T."/>
            <person name="Angelidaki I."/>
        </authorList>
    </citation>
    <scope>NUCLEOTIDE SEQUENCE [LARGE SCALE GENOMIC DNA]</scope>
    <source>
        <strain evidence="2">AS27yjCOA_61</strain>
    </source>
</reference>